<feature type="signal peptide" evidence="1">
    <location>
        <begin position="1"/>
        <end position="20"/>
    </location>
</feature>
<evidence type="ECO:0000256" key="1">
    <source>
        <dbReference type="SAM" id="SignalP"/>
    </source>
</evidence>
<evidence type="ECO:0000313" key="3">
    <source>
        <dbReference type="Proteomes" id="UP001243846"/>
    </source>
</evidence>
<accession>A0ABT8D576</accession>
<keyword evidence="3" id="KW-1185">Reference proteome</keyword>
<protein>
    <recommendedName>
        <fullName evidence="4">17 kDa surface antigen</fullName>
    </recommendedName>
</protein>
<evidence type="ECO:0008006" key="4">
    <source>
        <dbReference type="Google" id="ProtNLM"/>
    </source>
</evidence>
<comment type="caution">
    <text evidence="2">The sequence shown here is derived from an EMBL/GenBank/DDBJ whole genome shotgun (WGS) entry which is preliminary data.</text>
</comment>
<dbReference type="PROSITE" id="PS51257">
    <property type="entry name" value="PROKAR_LIPOPROTEIN"/>
    <property type="match status" value="1"/>
</dbReference>
<dbReference type="Proteomes" id="UP001243846">
    <property type="component" value="Unassembled WGS sequence"/>
</dbReference>
<dbReference type="EMBL" id="JAUFRC010000001">
    <property type="protein sequence ID" value="MDN3711066.1"/>
    <property type="molecule type" value="Genomic_DNA"/>
</dbReference>
<reference evidence="3" key="1">
    <citation type="journal article" date="2019" name="Int. J. Syst. Evol. Microbiol.">
        <title>The Global Catalogue of Microorganisms (GCM) 10K type strain sequencing project: providing services to taxonomists for standard genome sequencing and annotation.</title>
        <authorList>
            <consortium name="The Broad Institute Genomics Platform"/>
            <consortium name="The Broad Institute Genome Sequencing Center for Infectious Disease"/>
            <person name="Wu L."/>
            <person name="Ma J."/>
        </authorList>
    </citation>
    <scope>NUCLEOTIDE SEQUENCE [LARGE SCALE GENOMIC DNA]</scope>
    <source>
        <strain evidence="3">CECT 8482</strain>
    </source>
</reference>
<evidence type="ECO:0000313" key="2">
    <source>
        <dbReference type="EMBL" id="MDN3711066.1"/>
    </source>
</evidence>
<name>A0ABT8D576_9RHOB</name>
<gene>
    <name evidence="2" type="ORF">QWZ10_03150</name>
</gene>
<feature type="chain" id="PRO_5046430856" description="17 kDa surface antigen" evidence="1">
    <location>
        <begin position="21"/>
        <end position="76"/>
    </location>
</feature>
<organism evidence="2 3">
    <name type="scientific">Paracoccus cavernae</name>
    <dbReference type="NCBI Taxonomy" id="1571207"/>
    <lineage>
        <taxon>Bacteria</taxon>
        <taxon>Pseudomonadati</taxon>
        <taxon>Pseudomonadota</taxon>
        <taxon>Alphaproteobacteria</taxon>
        <taxon>Rhodobacterales</taxon>
        <taxon>Paracoccaceae</taxon>
        <taxon>Paracoccus</taxon>
    </lineage>
</organism>
<sequence length="76" mass="7338">MQTRTFFRLSALVVVASTLAACQPGQPVNPNVRNAAIGAAGGAVAAKAFDGDATKGALAGAALGALCNDAGVCSGY</sequence>
<dbReference type="RefSeq" id="WP_377685369.1">
    <property type="nucleotide sequence ID" value="NZ_JBHMDZ010000009.1"/>
</dbReference>
<proteinExistence type="predicted"/>
<keyword evidence="1" id="KW-0732">Signal</keyword>